<protein>
    <submittedName>
        <fullName evidence="3">Uncharacterized protein</fullName>
    </submittedName>
</protein>
<keyword evidence="4" id="KW-1185">Reference proteome</keyword>
<dbReference type="Proteomes" id="UP000007110">
    <property type="component" value="Unassembled WGS sequence"/>
</dbReference>
<dbReference type="EnsemblMetazoa" id="XM_030982614">
    <property type="protein sequence ID" value="XP_030838474"/>
    <property type="gene ID" value="LOC105441732"/>
</dbReference>
<reference evidence="3" key="2">
    <citation type="submission" date="2021-01" db="UniProtKB">
        <authorList>
            <consortium name="EnsemblMetazoa"/>
        </authorList>
    </citation>
    <scope>IDENTIFICATION</scope>
</reference>
<proteinExistence type="predicted"/>
<accession>A0A7M7NLN7</accession>
<dbReference type="GeneID" id="105441732"/>
<keyword evidence="1" id="KW-0175">Coiled coil</keyword>
<sequence length="121" mass="14229">MADKFHRSRHFYTDESLLNEIELMKQKAQELDKEVVTVKMESEKKKQHLTELQESLERTKAAQEEQGLSAGVQREVMSMLAGENETIGNFRQGMSERKKEVDSELENLRQWKPPYEITQEE</sequence>
<reference evidence="4" key="1">
    <citation type="submission" date="2015-02" db="EMBL/GenBank/DDBJ databases">
        <title>Genome sequencing for Strongylocentrotus purpuratus.</title>
        <authorList>
            <person name="Murali S."/>
            <person name="Liu Y."/>
            <person name="Vee V."/>
            <person name="English A."/>
            <person name="Wang M."/>
            <person name="Skinner E."/>
            <person name="Han Y."/>
            <person name="Muzny D.M."/>
            <person name="Worley K.C."/>
            <person name="Gibbs R.A."/>
        </authorList>
    </citation>
    <scope>NUCLEOTIDE SEQUENCE</scope>
</reference>
<name>A0A7M7NLN7_STRPU</name>
<evidence type="ECO:0000256" key="2">
    <source>
        <dbReference type="SAM" id="MobiDB-lite"/>
    </source>
</evidence>
<evidence type="ECO:0000313" key="3">
    <source>
        <dbReference type="EnsemblMetazoa" id="XP_030838474"/>
    </source>
</evidence>
<feature type="region of interest" description="Disordered" evidence="2">
    <location>
        <begin position="86"/>
        <end position="105"/>
    </location>
</feature>
<dbReference type="OrthoDB" id="10069873at2759"/>
<feature type="compositionally biased region" description="Basic and acidic residues" evidence="2">
    <location>
        <begin position="94"/>
        <end position="105"/>
    </location>
</feature>
<dbReference type="AlphaFoldDB" id="A0A7M7NLN7"/>
<dbReference type="KEGG" id="spu:105441732"/>
<dbReference type="InParanoid" id="A0A7M7NLN7"/>
<dbReference type="RefSeq" id="XP_030838474.1">
    <property type="nucleotide sequence ID" value="XM_030982614.1"/>
</dbReference>
<evidence type="ECO:0000256" key="1">
    <source>
        <dbReference type="SAM" id="Coils"/>
    </source>
</evidence>
<feature type="coiled-coil region" evidence="1">
    <location>
        <begin position="14"/>
        <end position="66"/>
    </location>
</feature>
<organism evidence="3 4">
    <name type="scientific">Strongylocentrotus purpuratus</name>
    <name type="common">Purple sea urchin</name>
    <dbReference type="NCBI Taxonomy" id="7668"/>
    <lineage>
        <taxon>Eukaryota</taxon>
        <taxon>Metazoa</taxon>
        <taxon>Echinodermata</taxon>
        <taxon>Eleutherozoa</taxon>
        <taxon>Echinozoa</taxon>
        <taxon>Echinoidea</taxon>
        <taxon>Euechinoidea</taxon>
        <taxon>Echinacea</taxon>
        <taxon>Camarodonta</taxon>
        <taxon>Echinidea</taxon>
        <taxon>Strongylocentrotidae</taxon>
        <taxon>Strongylocentrotus</taxon>
    </lineage>
</organism>
<evidence type="ECO:0000313" key="4">
    <source>
        <dbReference type="Proteomes" id="UP000007110"/>
    </source>
</evidence>